<dbReference type="Pfam" id="PF03178">
    <property type="entry name" value="CPSF_A"/>
    <property type="match status" value="1"/>
</dbReference>
<evidence type="ECO:0000259" key="3">
    <source>
        <dbReference type="Pfam" id="PF03178"/>
    </source>
</evidence>
<proteinExistence type="predicted"/>
<feature type="domain" description="RSE1/DDB1/CPSF1 first beta-propeller" evidence="4">
    <location>
        <begin position="12"/>
        <end position="372"/>
    </location>
</feature>
<dbReference type="OrthoDB" id="433457at2759"/>
<protein>
    <recommendedName>
        <fullName evidence="8">DNA damage-binding protein 1</fullName>
    </recommendedName>
</protein>
<keyword evidence="7" id="KW-1185">Reference proteome</keyword>
<dbReference type="PROSITE" id="PS50152">
    <property type="entry name" value="25A_SYNTH_3"/>
    <property type="match status" value="1"/>
</dbReference>
<dbReference type="Gene3D" id="1.10.150.910">
    <property type="match status" value="1"/>
</dbReference>
<reference evidence="7" key="1">
    <citation type="submission" date="2017-03" db="EMBL/GenBank/DDBJ databases">
        <title>Genomes of endolithic fungi from Antarctica.</title>
        <authorList>
            <person name="Coleine C."/>
            <person name="Masonjones S."/>
            <person name="Stajich J.E."/>
        </authorList>
    </citation>
    <scope>NUCLEOTIDE SEQUENCE [LARGE SCALE GENOMIC DNA]</scope>
    <source>
        <strain evidence="7">CCFEE 5527</strain>
    </source>
</reference>
<dbReference type="SUPFAM" id="SSF50978">
    <property type="entry name" value="WD40 repeat-like"/>
    <property type="match status" value="1"/>
</dbReference>
<comment type="caution">
    <text evidence="6">The sequence shown here is derived from an EMBL/GenBank/DDBJ whole genome shotgun (WGS) entry which is preliminary data.</text>
</comment>
<dbReference type="InterPro" id="IPR015943">
    <property type="entry name" value="WD40/YVTN_repeat-like_dom_sf"/>
</dbReference>
<evidence type="ECO:0000313" key="7">
    <source>
        <dbReference type="Proteomes" id="UP000192596"/>
    </source>
</evidence>
<dbReference type="STRING" id="1507870.A0A1V8SMF0"/>
<keyword evidence="2" id="KW-0539">Nucleus</keyword>
<feature type="domain" description="RSE1/DDB1/CPSF1 second beta-propeller" evidence="5">
    <location>
        <begin position="438"/>
        <end position="736"/>
    </location>
</feature>
<dbReference type="InterPro" id="IPR004871">
    <property type="entry name" value="RSE1/DDB1/CPSF1_C"/>
</dbReference>
<dbReference type="Proteomes" id="UP000192596">
    <property type="component" value="Unassembled WGS sequence"/>
</dbReference>
<evidence type="ECO:0000256" key="1">
    <source>
        <dbReference type="ARBA" id="ARBA00004123"/>
    </source>
</evidence>
<dbReference type="PANTHER" id="PTHR10644">
    <property type="entry name" value="DNA REPAIR/RNA PROCESSING CPSF FAMILY"/>
    <property type="match status" value="1"/>
</dbReference>
<accession>A0A1V8SMF0</accession>
<dbReference type="GO" id="GO:0003676">
    <property type="term" value="F:nucleic acid binding"/>
    <property type="evidence" value="ECO:0007669"/>
    <property type="project" value="InterPro"/>
</dbReference>
<comment type="subcellular location">
    <subcellularLocation>
        <location evidence="1">Nucleus</location>
    </subcellularLocation>
</comment>
<sequence length="1145" mass="124664">MAYLAPIHRPSSVRHAISLSFLAPDSDDLIVAKANRLEIYSPNPQAPDQLILRYSKTLYGKVTLLHKLRPASSKADHLFVGTDRYHYFTLSWDAEGKDLKTEKSYVDVAEKAARDSQTGDRVHIDPSNRFMTLECYEGVVNVMPIAHAGKGKRRAADNEIGELGDPIPVRIPELFVRSTCFIHKRQAGGTKLPNPEMAILEEDPQGKLRIRVRELEFTQSLRPAEEPHSAEFEKSRSVQGQVELGATHLIPLPPPMFGFMVVGETSISYVEEWDYKISQVPLEEATVFVSWCAVDDQRYALADDYGKLYLLYIKQKNEGEYAGHRIDVLGETSRASTLVYLDCGRIFVGSNQGDSQIIQIQPQGLEVLQTFSNIGPILDFTVMDMGNRSANELVNEFSSGQARIVTGSGAFKDGSLRSVRSGVGLQDLGTIGEMGASVTATFALSSTSSRCASDVLVVSLVDRTRIFKFESDGEVEELDSYRGLVLDEATLYAGAQSDGGTMQVTSRQVRLNSPAGEVASAWQCPASTTVTAVAVDGSSVLLSLQGAVLVLLQLVESEWRVHAKRTLEANEQVSCVTLSPLLPDMCVVGFWQDSRVALLSLSDLSAVGATRVSEDDALAVPRSLCIASIMSGAPSTLFVGLADGNVITYLLESPANPFTARKSIVLGTQQASFTILPRDDGLQNVLAICEHPSLIYSSEGRMVYSAVTAADATSVCAFDSEAYPGAIAIASTENGALSLATIDSERTTHVETLPVHETVRRIAYSPALKAFGLGTIKRTLSAGVEEVESHFKLVDEVVFEELHTFAFKQDELIECCMRCELDDGTGELAERFVVGTAFLDEEAANAARGRILVFEVTESRQLKLILEQSLKGACRCLAMCQGNIVAALIKTIVVYAFEYQTPSSPFLTKKASYRTATAPIDIAVTGNTIAVSDLMKSVSIVEYTPNRGPVPHSLSEVARHYETLWGTAVANVGKNTYLASDAEGNLVVLEQNVASFSEEEKRRLRVTSEMNLGEMVNRVRPIAVVPSASADVVPRAFLATVEGSMYLYATIAPSKQDLFMRLQSELAKVVKSPGHVKFSLWRGFKSQVRDMGNEGPMRFVDGELIEAFLDLKSEEQEAVVGGLGIEVPGGAEEVRGLVEGLRRVH</sequence>
<feature type="domain" description="RSE1/DDB1/CPSF1 C-terminal" evidence="3">
    <location>
        <begin position="789"/>
        <end position="1110"/>
    </location>
</feature>
<dbReference type="FunFam" id="2.130.10.10:FF:000629">
    <property type="entry name" value="UV-damaged DNA binding protein"/>
    <property type="match status" value="1"/>
</dbReference>
<dbReference type="InterPro" id="IPR036322">
    <property type="entry name" value="WD40_repeat_dom_sf"/>
</dbReference>
<dbReference type="AlphaFoldDB" id="A0A1V8SMF0"/>
<dbReference type="InterPro" id="IPR058543">
    <property type="entry name" value="Beta-prop_RSE1/DDB1/CPSF1_2nd"/>
</dbReference>
<dbReference type="Pfam" id="PF10433">
    <property type="entry name" value="Beta-prop_RSE1_1st"/>
    <property type="match status" value="1"/>
</dbReference>
<dbReference type="Gene3D" id="2.130.10.10">
    <property type="entry name" value="YVTN repeat-like/Quinoprotein amine dehydrogenase"/>
    <property type="match status" value="3"/>
</dbReference>
<dbReference type="GO" id="GO:0005634">
    <property type="term" value="C:nucleus"/>
    <property type="evidence" value="ECO:0007669"/>
    <property type="project" value="UniProtKB-SubCell"/>
</dbReference>
<evidence type="ECO:0000256" key="2">
    <source>
        <dbReference type="ARBA" id="ARBA00023242"/>
    </source>
</evidence>
<dbReference type="InterPro" id="IPR050358">
    <property type="entry name" value="RSE1/DDB1/CFT1"/>
</dbReference>
<evidence type="ECO:0000313" key="6">
    <source>
        <dbReference type="EMBL" id="OQO00299.1"/>
    </source>
</evidence>
<dbReference type="InParanoid" id="A0A1V8SMF0"/>
<organism evidence="6 7">
    <name type="scientific">Cryoendolithus antarcticus</name>
    <dbReference type="NCBI Taxonomy" id="1507870"/>
    <lineage>
        <taxon>Eukaryota</taxon>
        <taxon>Fungi</taxon>
        <taxon>Dikarya</taxon>
        <taxon>Ascomycota</taxon>
        <taxon>Pezizomycotina</taxon>
        <taxon>Dothideomycetes</taxon>
        <taxon>Dothideomycetidae</taxon>
        <taxon>Cladosporiales</taxon>
        <taxon>Cladosporiaceae</taxon>
        <taxon>Cryoendolithus</taxon>
    </lineage>
</organism>
<dbReference type="Pfam" id="PF23726">
    <property type="entry name" value="Beta-prop_RSE1_2nd"/>
    <property type="match status" value="1"/>
</dbReference>
<evidence type="ECO:0008006" key="8">
    <source>
        <dbReference type="Google" id="ProtNLM"/>
    </source>
</evidence>
<dbReference type="EMBL" id="NAJO01000036">
    <property type="protein sequence ID" value="OQO00299.1"/>
    <property type="molecule type" value="Genomic_DNA"/>
</dbReference>
<evidence type="ECO:0000259" key="5">
    <source>
        <dbReference type="Pfam" id="PF23726"/>
    </source>
</evidence>
<gene>
    <name evidence="6" type="ORF">B0A48_14086</name>
</gene>
<name>A0A1V8SMF0_9PEZI</name>
<evidence type="ECO:0000259" key="4">
    <source>
        <dbReference type="Pfam" id="PF10433"/>
    </source>
</evidence>
<dbReference type="InterPro" id="IPR018846">
    <property type="entry name" value="Beta-prop_RSE1/DDB1/CPSF1_1st"/>
</dbReference>